<reference evidence="1" key="1">
    <citation type="submission" date="2022-11" db="EMBL/GenBank/DDBJ databases">
        <authorList>
            <person name="Kikuchi T."/>
        </authorList>
    </citation>
    <scope>NUCLEOTIDE SEQUENCE</scope>
    <source>
        <strain evidence="1">PS1010</strain>
    </source>
</reference>
<dbReference type="Proteomes" id="UP001152747">
    <property type="component" value="Unassembled WGS sequence"/>
</dbReference>
<dbReference type="InterPro" id="IPR009003">
    <property type="entry name" value="Peptidase_S1_PA"/>
</dbReference>
<dbReference type="AlphaFoldDB" id="A0A9P1IIS2"/>
<keyword evidence="2" id="KW-1185">Reference proteome</keyword>
<comment type="caution">
    <text evidence="1">The sequence shown here is derived from an EMBL/GenBank/DDBJ whole genome shotgun (WGS) entry which is preliminary data.</text>
</comment>
<evidence type="ECO:0008006" key="3">
    <source>
        <dbReference type="Google" id="ProtNLM"/>
    </source>
</evidence>
<organism evidence="1 2">
    <name type="scientific">Caenorhabditis angaria</name>
    <dbReference type="NCBI Taxonomy" id="860376"/>
    <lineage>
        <taxon>Eukaryota</taxon>
        <taxon>Metazoa</taxon>
        <taxon>Ecdysozoa</taxon>
        <taxon>Nematoda</taxon>
        <taxon>Chromadorea</taxon>
        <taxon>Rhabditida</taxon>
        <taxon>Rhabditina</taxon>
        <taxon>Rhabditomorpha</taxon>
        <taxon>Rhabditoidea</taxon>
        <taxon>Rhabditidae</taxon>
        <taxon>Peloderinae</taxon>
        <taxon>Caenorhabditis</taxon>
    </lineage>
</organism>
<accession>A0A9P1IIS2</accession>
<protein>
    <recommendedName>
        <fullName evidence="3">Peptidase S1 domain-containing protein</fullName>
    </recommendedName>
</protein>
<dbReference type="EMBL" id="CANHGI010000003">
    <property type="protein sequence ID" value="CAI5446282.1"/>
    <property type="molecule type" value="Genomic_DNA"/>
</dbReference>
<gene>
    <name evidence="1" type="ORF">CAMP_LOCUS8919</name>
</gene>
<dbReference type="InterPro" id="IPR043504">
    <property type="entry name" value="Peptidase_S1_PA_chymotrypsin"/>
</dbReference>
<dbReference type="Gene3D" id="2.40.10.10">
    <property type="entry name" value="Trypsin-like serine proteases"/>
    <property type="match status" value="2"/>
</dbReference>
<evidence type="ECO:0000313" key="1">
    <source>
        <dbReference type="EMBL" id="CAI5446282.1"/>
    </source>
</evidence>
<sequence>MDQRVIKHLENVVYWARSGIDDTKRPVVAFTKSHAITYRHGQVNSKYLINDTVTLINIVNANIEIKTTVVFISERNDYVVFHTINEEFPSFPINFEIIHRGQDYRTLGLDSGNLVWNGGVISSVGAGFFYGTSHCKKGDSGSAVFDLTGKVLGIIVGKISLKLSNTNIRKGIVDFSVQTPKINFTEISDHYNKSCIIPIHIVLSNLDITEDSLYEHGEKKPRIEDEGHKS</sequence>
<evidence type="ECO:0000313" key="2">
    <source>
        <dbReference type="Proteomes" id="UP001152747"/>
    </source>
</evidence>
<name>A0A9P1IIS2_9PELO</name>
<dbReference type="SUPFAM" id="SSF50494">
    <property type="entry name" value="Trypsin-like serine proteases"/>
    <property type="match status" value="1"/>
</dbReference>
<proteinExistence type="predicted"/>
<dbReference type="Pfam" id="PF13365">
    <property type="entry name" value="Trypsin_2"/>
    <property type="match status" value="1"/>
</dbReference>